<evidence type="ECO:0000313" key="5">
    <source>
        <dbReference type="Proteomes" id="UP000186804"/>
    </source>
</evidence>
<organism evidence="4 5">
    <name type="scientific">Cryptosporidium andersoni</name>
    <dbReference type="NCBI Taxonomy" id="117008"/>
    <lineage>
        <taxon>Eukaryota</taxon>
        <taxon>Sar</taxon>
        <taxon>Alveolata</taxon>
        <taxon>Apicomplexa</taxon>
        <taxon>Conoidasida</taxon>
        <taxon>Coccidia</taxon>
        <taxon>Eucoccidiorida</taxon>
        <taxon>Eimeriorina</taxon>
        <taxon>Cryptosporidiidae</taxon>
        <taxon>Cryptosporidium</taxon>
    </lineage>
</organism>
<reference evidence="4 5" key="1">
    <citation type="submission" date="2016-10" db="EMBL/GenBank/DDBJ databases">
        <title>Reductive evolution of mitochondrial metabolism and differential evolution of invasion-related proteins in Cryptosporidium.</title>
        <authorList>
            <person name="Liu S."/>
            <person name="Roellig D.M."/>
            <person name="Guo Y."/>
            <person name="Li N."/>
            <person name="Frace M.A."/>
            <person name="Tang K."/>
            <person name="Zhang L."/>
            <person name="Feng Y."/>
            <person name="Xiao L."/>
        </authorList>
    </citation>
    <scope>NUCLEOTIDE SEQUENCE [LARGE SCALE GENOMIC DNA]</scope>
    <source>
        <strain evidence="4">30847</strain>
    </source>
</reference>
<dbReference type="PANTHER" id="PTHR22932">
    <property type="entry name" value="TELOMERASE-BINDING PROTEIN P23 HSP90 CO-CHAPERONE"/>
    <property type="match status" value="1"/>
</dbReference>
<dbReference type="Pfam" id="PF04969">
    <property type="entry name" value="CS"/>
    <property type="match status" value="1"/>
</dbReference>
<feature type="transmembrane region" description="Helical" evidence="2">
    <location>
        <begin position="6"/>
        <end position="25"/>
    </location>
</feature>
<dbReference type="GO" id="GO:0051131">
    <property type="term" value="P:chaperone-mediated protein complex assembly"/>
    <property type="evidence" value="ECO:0007669"/>
    <property type="project" value="TreeGrafter"/>
</dbReference>
<comment type="caution">
    <text evidence="4">The sequence shown here is derived from an EMBL/GenBank/DDBJ whole genome shotgun (WGS) entry which is preliminary data.</text>
</comment>
<dbReference type="VEuPathDB" id="CryptoDB:cand_036340"/>
<accession>A0A1J4MVE0</accession>
<dbReference type="RefSeq" id="XP_067069948.1">
    <property type="nucleotide sequence ID" value="XM_067213860.1"/>
</dbReference>
<dbReference type="Proteomes" id="UP000186804">
    <property type="component" value="Unassembled WGS sequence"/>
</dbReference>
<dbReference type="PROSITE" id="PS51203">
    <property type="entry name" value="CS"/>
    <property type="match status" value="1"/>
</dbReference>
<dbReference type="GO" id="GO:0005634">
    <property type="term" value="C:nucleus"/>
    <property type="evidence" value="ECO:0007669"/>
    <property type="project" value="TreeGrafter"/>
</dbReference>
<evidence type="ECO:0000256" key="1">
    <source>
        <dbReference type="ARBA" id="ARBA00025733"/>
    </source>
</evidence>
<dbReference type="AlphaFoldDB" id="A0A1J4MVE0"/>
<comment type="similarity">
    <text evidence="1">Belongs to the p23/wos2 family.</text>
</comment>
<gene>
    <name evidence="4" type="ORF">cand_036340</name>
</gene>
<sequence length="280" mass="32499">MNLFGVFGTYSSFIFIFLFVTRVNISNCSEQDSANSQYSTFSLEKEAIQHFLSISDILVTKDDLQLSISRGWWDLAKQLVRRTHEQDIDLSSTVRASTLIIRKHLDELVRLLNKRHAEIALLSPAFQWAQSRDFIFLNIKFTYRWNAPGALKVENEVVSITNNTFYFSALGSHSQEMKRYELKLKLFDEIDTDKSEWSFGSVGKLTCTLAKKESNVKWPRLLKDQNEKIPNMHIWWEMKEKFEGDFKISTNDTLLQNSTQIVANSTLSSNITDPTFREEL</sequence>
<keyword evidence="2" id="KW-0472">Membrane</keyword>
<dbReference type="GO" id="GO:0051087">
    <property type="term" value="F:protein-folding chaperone binding"/>
    <property type="evidence" value="ECO:0007669"/>
    <property type="project" value="TreeGrafter"/>
</dbReference>
<dbReference type="GO" id="GO:0006457">
    <property type="term" value="P:protein folding"/>
    <property type="evidence" value="ECO:0007669"/>
    <property type="project" value="TreeGrafter"/>
</dbReference>
<evidence type="ECO:0000259" key="3">
    <source>
        <dbReference type="PROSITE" id="PS51203"/>
    </source>
</evidence>
<proteinExistence type="inferred from homology"/>
<dbReference type="InterPro" id="IPR045250">
    <property type="entry name" value="p23-like"/>
</dbReference>
<dbReference type="Gene3D" id="2.60.40.790">
    <property type="match status" value="1"/>
</dbReference>
<dbReference type="OrthoDB" id="1564555at2759"/>
<dbReference type="EMBL" id="LRBS01000008">
    <property type="protein sequence ID" value="OII78102.1"/>
    <property type="molecule type" value="Genomic_DNA"/>
</dbReference>
<feature type="domain" description="CS" evidence="3">
    <location>
        <begin position="121"/>
        <end position="222"/>
    </location>
</feature>
<protein>
    <submittedName>
        <fullName evidence="4">CS domain-containing protein</fullName>
    </submittedName>
</protein>
<dbReference type="GO" id="GO:0005829">
    <property type="term" value="C:cytosol"/>
    <property type="evidence" value="ECO:0007669"/>
    <property type="project" value="TreeGrafter"/>
</dbReference>
<keyword evidence="5" id="KW-1185">Reference proteome</keyword>
<evidence type="ECO:0000313" key="4">
    <source>
        <dbReference type="EMBL" id="OII78102.1"/>
    </source>
</evidence>
<dbReference type="GO" id="GO:0051879">
    <property type="term" value="F:Hsp90 protein binding"/>
    <property type="evidence" value="ECO:0007669"/>
    <property type="project" value="InterPro"/>
</dbReference>
<dbReference type="GeneID" id="92367818"/>
<keyword evidence="2" id="KW-0812">Transmembrane</keyword>
<dbReference type="InterPro" id="IPR008978">
    <property type="entry name" value="HSP20-like_chaperone"/>
</dbReference>
<dbReference type="InterPro" id="IPR007052">
    <property type="entry name" value="CS_dom"/>
</dbReference>
<dbReference type="SUPFAM" id="SSF49764">
    <property type="entry name" value="HSP20-like chaperones"/>
    <property type="match status" value="1"/>
</dbReference>
<evidence type="ECO:0000256" key="2">
    <source>
        <dbReference type="SAM" id="Phobius"/>
    </source>
</evidence>
<dbReference type="PANTHER" id="PTHR22932:SF1">
    <property type="entry name" value="CO-CHAPERONE PROTEIN DAF-41"/>
    <property type="match status" value="1"/>
</dbReference>
<keyword evidence="2" id="KW-1133">Transmembrane helix</keyword>
<name>A0A1J4MVE0_9CRYT</name>